<evidence type="ECO:0000313" key="2">
    <source>
        <dbReference type="Proteomes" id="UP000475862"/>
    </source>
</evidence>
<sequence length="287" mass="32266">MEECNTSFYLGKYTHKFNYILWIMPHTSFFREYQVGTALLYIRGWSGSRTRIPLTLTFGENFKGIVRTGIKKPPNLSLLRTEQHLHIVDLESNQIEKLVSGELSISAEQLIISTIDCHVIEYHTKLFDVHIVYMVNTIDENTVSDRTTTVCAVVLSNTVRFRSKTCVAFDSSCTLNQSIHFDNIASASEWLVSGFKSIPESSTSSSISSSSTAVTFKIICSSFKISNPPSCLSFSNQSVTSFVDNISLCSPLLQSCTISSTLQAQFLQIRTLLCWAPRRVYHNRLIA</sequence>
<gene>
    <name evidence="1" type="ORF">AGLY_013003</name>
</gene>
<organism evidence="1 2">
    <name type="scientific">Aphis glycines</name>
    <name type="common">Soybean aphid</name>
    <dbReference type="NCBI Taxonomy" id="307491"/>
    <lineage>
        <taxon>Eukaryota</taxon>
        <taxon>Metazoa</taxon>
        <taxon>Ecdysozoa</taxon>
        <taxon>Arthropoda</taxon>
        <taxon>Hexapoda</taxon>
        <taxon>Insecta</taxon>
        <taxon>Pterygota</taxon>
        <taxon>Neoptera</taxon>
        <taxon>Paraneoptera</taxon>
        <taxon>Hemiptera</taxon>
        <taxon>Sternorrhyncha</taxon>
        <taxon>Aphidomorpha</taxon>
        <taxon>Aphidoidea</taxon>
        <taxon>Aphididae</taxon>
        <taxon>Aphidini</taxon>
        <taxon>Aphis</taxon>
        <taxon>Aphis</taxon>
    </lineage>
</organism>
<proteinExistence type="predicted"/>
<dbReference type="AlphaFoldDB" id="A0A6G0T8S8"/>
<reference evidence="1 2" key="1">
    <citation type="submission" date="2019-08" db="EMBL/GenBank/DDBJ databases">
        <title>The genome of the soybean aphid Biotype 1, its phylome, world population structure and adaptation to the North American continent.</title>
        <authorList>
            <person name="Giordano R."/>
            <person name="Donthu R.K."/>
            <person name="Hernandez A.G."/>
            <person name="Wright C.L."/>
            <person name="Zimin A.V."/>
        </authorList>
    </citation>
    <scope>NUCLEOTIDE SEQUENCE [LARGE SCALE GENOMIC DNA]</scope>
    <source>
        <tissue evidence="1">Whole aphids</tissue>
    </source>
</reference>
<dbReference type="EMBL" id="VYZN01000053">
    <property type="protein sequence ID" value="KAE9527305.1"/>
    <property type="molecule type" value="Genomic_DNA"/>
</dbReference>
<accession>A0A6G0T8S8</accession>
<evidence type="ECO:0000313" key="1">
    <source>
        <dbReference type="EMBL" id="KAE9527305.1"/>
    </source>
</evidence>
<dbReference type="Proteomes" id="UP000475862">
    <property type="component" value="Unassembled WGS sequence"/>
</dbReference>
<keyword evidence="2" id="KW-1185">Reference proteome</keyword>
<comment type="caution">
    <text evidence="1">The sequence shown here is derived from an EMBL/GenBank/DDBJ whole genome shotgun (WGS) entry which is preliminary data.</text>
</comment>
<name>A0A6G0T8S8_APHGL</name>
<protein>
    <submittedName>
        <fullName evidence="1">Uncharacterized protein</fullName>
    </submittedName>
</protein>